<dbReference type="PANTHER" id="PTHR11533:SF172">
    <property type="entry name" value="AMINOPEPTIDASE N"/>
    <property type="match status" value="1"/>
</dbReference>
<name>A0AAD1RM69_PELCU</name>
<dbReference type="GO" id="GO:0006508">
    <property type="term" value="P:proteolysis"/>
    <property type="evidence" value="ECO:0007669"/>
    <property type="project" value="UniProtKB-KW"/>
</dbReference>
<dbReference type="Gene3D" id="2.60.40.1910">
    <property type="match status" value="1"/>
</dbReference>
<organism evidence="24 25">
    <name type="scientific">Pelobates cultripes</name>
    <name type="common">Western spadefoot toad</name>
    <dbReference type="NCBI Taxonomy" id="61616"/>
    <lineage>
        <taxon>Eukaryota</taxon>
        <taxon>Metazoa</taxon>
        <taxon>Chordata</taxon>
        <taxon>Craniata</taxon>
        <taxon>Vertebrata</taxon>
        <taxon>Euteleostomi</taxon>
        <taxon>Amphibia</taxon>
        <taxon>Batrachia</taxon>
        <taxon>Anura</taxon>
        <taxon>Pelobatoidea</taxon>
        <taxon>Pelobatidae</taxon>
        <taxon>Pelobates</taxon>
    </lineage>
</organism>
<dbReference type="InterPro" id="IPR034016">
    <property type="entry name" value="M1_APN-typ"/>
</dbReference>
<keyword evidence="12 20" id="KW-1133">Transmembrane helix</keyword>
<evidence type="ECO:0000259" key="22">
    <source>
        <dbReference type="Pfam" id="PF11838"/>
    </source>
</evidence>
<keyword evidence="8 18" id="KW-0479">Metal-binding</keyword>
<dbReference type="Pfam" id="PF17900">
    <property type="entry name" value="Peptidase_M1_N"/>
    <property type="match status" value="1"/>
</dbReference>
<feature type="domain" description="ERAP1-like C-terminal" evidence="22">
    <location>
        <begin position="811"/>
        <end position="976"/>
    </location>
</feature>
<comment type="similarity">
    <text evidence="2">Belongs to the peptidase M1 family.</text>
</comment>
<keyword evidence="9" id="KW-0378">Hydrolase</keyword>
<evidence type="ECO:0000256" key="20">
    <source>
        <dbReference type="SAM" id="Phobius"/>
    </source>
</evidence>
<dbReference type="GO" id="GO:0005737">
    <property type="term" value="C:cytoplasm"/>
    <property type="evidence" value="ECO:0007669"/>
    <property type="project" value="TreeGrafter"/>
</dbReference>
<evidence type="ECO:0000256" key="7">
    <source>
        <dbReference type="ARBA" id="ARBA00022692"/>
    </source>
</evidence>
<evidence type="ECO:0000313" key="24">
    <source>
        <dbReference type="EMBL" id="CAH2274210.1"/>
    </source>
</evidence>
<dbReference type="PANTHER" id="PTHR11533">
    <property type="entry name" value="PROTEASE M1 ZINC METALLOPROTEASE"/>
    <property type="match status" value="1"/>
</dbReference>
<evidence type="ECO:0000256" key="16">
    <source>
        <dbReference type="ARBA" id="ARBA00023180"/>
    </source>
</evidence>
<evidence type="ECO:0000256" key="15">
    <source>
        <dbReference type="ARBA" id="ARBA00023157"/>
    </source>
</evidence>
<evidence type="ECO:0000256" key="3">
    <source>
        <dbReference type="ARBA" id="ARBA00011738"/>
    </source>
</evidence>
<dbReference type="InterPro" id="IPR027268">
    <property type="entry name" value="Peptidase_M4/M1_CTD_sf"/>
</dbReference>
<keyword evidence="11" id="KW-0735">Signal-anchor</keyword>
<dbReference type="InterPro" id="IPR024571">
    <property type="entry name" value="ERAP1-like_C_dom"/>
</dbReference>
<dbReference type="Gene3D" id="1.10.390.10">
    <property type="entry name" value="Neutral Protease Domain 2"/>
    <property type="match status" value="1"/>
</dbReference>
<evidence type="ECO:0000313" key="25">
    <source>
        <dbReference type="Proteomes" id="UP001295444"/>
    </source>
</evidence>
<dbReference type="GO" id="GO:0005886">
    <property type="term" value="C:plasma membrane"/>
    <property type="evidence" value="ECO:0007669"/>
    <property type="project" value="UniProtKB-SubCell"/>
</dbReference>
<keyword evidence="6" id="KW-0645">Protease</keyword>
<comment type="subcellular location">
    <subcellularLocation>
        <location evidence="1">Cell membrane</location>
        <topology evidence="1">Single-pass type II membrane protein</topology>
    </subcellularLocation>
</comment>
<evidence type="ECO:0000259" key="21">
    <source>
        <dbReference type="Pfam" id="PF01433"/>
    </source>
</evidence>
<keyword evidence="13" id="KW-0482">Metalloprotease</keyword>
<feature type="domain" description="Peptidase M1 membrane alanine aminopeptidase" evidence="21">
    <location>
        <begin position="507"/>
        <end position="736"/>
    </location>
</feature>
<evidence type="ECO:0000256" key="2">
    <source>
        <dbReference type="ARBA" id="ARBA00010136"/>
    </source>
</evidence>
<dbReference type="InterPro" id="IPR014782">
    <property type="entry name" value="Peptidase_M1_dom"/>
</dbReference>
<dbReference type="Gene3D" id="2.60.40.1730">
    <property type="entry name" value="tricorn interacting facor f3 domain"/>
    <property type="match status" value="1"/>
</dbReference>
<accession>A0AAD1RM69</accession>
<feature type="transmembrane region" description="Helical" evidence="20">
    <location>
        <begin position="199"/>
        <end position="223"/>
    </location>
</feature>
<dbReference type="InterPro" id="IPR001930">
    <property type="entry name" value="Peptidase_M1"/>
</dbReference>
<dbReference type="InterPro" id="IPR042097">
    <property type="entry name" value="Aminopeptidase_N-like_N_sf"/>
</dbReference>
<comment type="subunit">
    <text evidence="3">Homodimer.</text>
</comment>
<evidence type="ECO:0000256" key="11">
    <source>
        <dbReference type="ARBA" id="ARBA00022968"/>
    </source>
</evidence>
<dbReference type="SUPFAM" id="SSF63737">
    <property type="entry name" value="Leukotriene A4 hydrolase N-terminal domain"/>
    <property type="match status" value="1"/>
</dbReference>
<dbReference type="SUPFAM" id="SSF55486">
    <property type="entry name" value="Metalloproteases ('zincins'), catalytic domain"/>
    <property type="match status" value="1"/>
</dbReference>
<feature type="site" description="Transition state stabilizer" evidence="19">
    <location>
        <position position="668"/>
    </location>
</feature>
<dbReference type="Gene3D" id="1.25.50.20">
    <property type="match status" value="1"/>
</dbReference>
<dbReference type="FunFam" id="2.60.40.1730:FF:000001">
    <property type="entry name" value="Leucyl-cystinyl aminopeptidase"/>
    <property type="match status" value="1"/>
</dbReference>
<dbReference type="GO" id="GO:0005615">
    <property type="term" value="C:extracellular space"/>
    <property type="evidence" value="ECO:0007669"/>
    <property type="project" value="TreeGrafter"/>
</dbReference>
<dbReference type="Pfam" id="PF01433">
    <property type="entry name" value="Peptidase_M1"/>
    <property type="match status" value="1"/>
</dbReference>
<keyword evidence="7 20" id="KW-0812">Transmembrane</keyword>
<evidence type="ECO:0000256" key="4">
    <source>
        <dbReference type="ARBA" id="ARBA00022438"/>
    </source>
</evidence>
<dbReference type="GO" id="GO:0070006">
    <property type="term" value="F:metalloaminopeptidase activity"/>
    <property type="evidence" value="ECO:0007669"/>
    <property type="project" value="TreeGrafter"/>
</dbReference>
<comment type="cofactor">
    <cofactor evidence="18">
        <name>Zn(2+)</name>
        <dbReference type="ChEBI" id="CHEBI:29105"/>
    </cofactor>
    <text evidence="18">Binds 1 zinc ion per subunit.</text>
</comment>
<keyword evidence="10 18" id="KW-0862">Zinc</keyword>
<reference evidence="24" key="1">
    <citation type="submission" date="2022-03" db="EMBL/GenBank/DDBJ databases">
        <authorList>
            <person name="Alioto T."/>
            <person name="Alioto T."/>
            <person name="Gomez Garrido J."/>
        </authorList>
    </citation>
    <scope>NUCLEOTIDE SEQUENCE</scope>
</reference>
<evidence type="ECO:0000256" key="19">
    <source>
        <dbReference type="PIRSR" id="PIRSR634016-4"/>
    </source>
</evidence>
<evidence type="ECO:0000256" key="1">
    <source>
        <dbReference type="ARBA" id="ARBA00004401"/>
    </source>
</evidence>
<dbReference type="CDD" id="cd09601">
    <property type="entry name" value="M1_APN-Q_like"/>
    <property type="match status" value="1"/>
</dbReference>
<dbReference type="Pfam" id="PF11838">
    <property type="entry name" value="ERAP1_C"/>
    <property type="match status" value="1"/>
</dbReference>
<evidence type="ECO:0000256" key="13">
    <source>
        <dbReference type="ARBA" id="ARBA00023049"/>
    </source>
</evidence>
<dbReference type="InterPro" id="IPR050344">
    <property type="entry name" value="Peptidase_M1_aminopeptidases"/>
</dbReference>
<dbReference type="GO" id="GO:0043171">
    <property type="term" value="P:peptide catabolic process"/>
    <property type="evidence" value="ECO:0007669"/>
    <property type="project" value="TreeGrafter"/>
</dbReference>
<dbReference type="GO" id="GO:0008270">
    <property type="term" value="F:zinc ion binding"/>
    <property type="evidence" value="ECO:0007669"/>
    <property type="project" value="InterPro"/>
</dbReference>
<keyword evidence="4 24" id="KW-0031">Aminopeptidase</keyword>
<protein>
    <submittedName>
        <fullName evidence="24">Aminopeptidase N</fullName>
    </submittedName>
</protein>
<keyword evidence="16" id="KW-0325">Glycoprotein</keyword>
<evidence type="ECO:0000256" key="17">
    <source>
        <dbReference type="PIRSR" id="PIRSR634016-1"/>
    </source>
</evidence>
<dbReference type="FunFam" id="2.60.40.1910:FF:000005">
    <property type="entry name" value="Aminopeptidase"/>
    <property type="match status" value="1"/>
</dbReference>
<feature type="binding site" evidence="18">
    <location>
        <position position="602"/>
    </location>
    <ligand>
        <name>Zn(2+)</name>
        <dbReference type="ChEBI" id="CHEBI:29105"/>
        <note>catalytic</note>
    </ligand>
</feature>
<gene>
    <name evidence="24" type="ORF">PECUL_23A031731</name>
</gene>
<evidence type="ECO:0000256" key="6">
    <source>
        <dbReference type="ARBA" id="ARBA00022670"/>
    </source>
</evidence>
<dbReference type="AlphaFoldDB" id="A0AAD1RM69"/>
<keyword evidence="15" id="KW-1015">Disulfide bond</keyword>
<evidence type="ECO:0000256" key="5">
    <source>
        <dbReference type="ARBA" id="ARBA00022475"/>
    </source>
</evidence>
<evidence type="ECO:0000256" key="14">
    <source>
        <dbReference type="ARBA" id="ARBA00023136"/>
    </source>
</evidence>
<dbReference type="FunFam" id="1.10.390.10:FF:000016">
    <property type="entry name" value="Glutamyl aminopeptidase"/>
    <property type="match status" value="1"/>
</dbReference>
<feature type="binding site" evidence="18">
    <location>
        <position position="579"/>
    </location>
    <ligand>
        <name>Zn(2+)</name>
        <dbReference type="ChEBI" id="CHEBI:29105"/>
        <note>catalytic</note>
    </ligand>
</feature>
<keyword evidence="14 20" id="KW-0472">Membrane</keyword>
<feature type="binding site" evidence="18">
    <location>
        <position position="583"/>
    </location>
    <ligand>
        <name>Zn(2+)</name>
        <dbReference type="ChEBI" id="CHEBI:29105"/>
        <note>catalytic</note>
    </ligand>
</feature>
<evidence type="ECO:0000256" key="18">
    <source>
        <dbReference type="PIRSR" id="PIRSR634016-3"/>
    </source>
</evidence>
<feature type="domain" description="Aminopeptidase N-like N-terminal" evidence="23">
    <location>
        <begin position="273"/>
        <end position="468"/>
    </location>
</feature>
<dbReference type="EMBL" id="OW240914">
    <property type="protein sequence ID" value="CAH2274210.1"/>
    <property type="molecule type" value="Genomic_DNA"/>
</dbReference>
<dbReference type="PRINTS" id="PR00756">
    <property type="entry name" value="ALADIPTASE"/>
</dbReference>
<evidence type="ECO:0000256" key="12">
    <source>
        <dbReference type="ARBA" id="ARBA00022989"/>
    </source>
</evidence>
<keyword evidence="25" id="KW-1185">Reference proteome</keyword>
<evidence type="ECO:0000256" key="8">
    <source>
        <dbReference type="ARBA" id="ARBA00022723"/>
    </source>
</evidence>
<dbReference type="InterPro" id="IPR045357">
    <property type="entry name" value="Aminopeptidase_N-like_N"/>
</dbReference>
<keyword evidence="5" id="KW-1003">Cell membrane</keyword>
<dbReference type="GO" id="GO:0042277">
    <property type="term" value="F:peptide binding"/>
    <property type="evidence" value="ECO:0007669"/>
    <property type="project" value="TreeGrafter"/>
</dbReference>
<evidence type="ECO:0000256" key="9">
    <source>
        <dbReference type="ARBA" id="ARBA00022801"/>
    </source>
</evidence>
<evidence type="ECO:0000256" key="10">
    <source>
        <dbReference type="ARBA" id="ARBA00022833"/>
    </source>
</evidence>
<feature type="active site" description="Proton acceptor" evidence="17">
    <location>
        <position position="580"/>
    </location>
</feature>
<proteinExistence type="inferred from homology"/>
<dbReference type="Proteomes" id="UP001295444">
    <property type="component" value="Chromosome 03"/>
</dbReference>
<evidence type="ECO:0000259" key="23">
    <source>
        <dbReference type="Pfam" id="PF17900"/>
    </source>
</evidence>
<sequence length="1007" mass="113488">MELQKKQSIVKGNKTTKLFVVHKVKCSEIMDHYRLPAMNSFDKKELTLVLVICHTQNLDKIDIIETETKFQLVEKNKTYISLRAAGLQMEIKGPENGILIIKRMQSRITTVEITAGQMSGSKWTLYSPMWIVIGPCNFSENKRYVNATAEKMQESQIRKTQLEASVLLNLWNELTKVFTTQSVTPAPNTMAKGFYVSKLIAVVAIVLSVAAIATIIALAVVYAQEKEKNNELTNVATSGPTTFATTTSATGTTATTAPSDGPWLKYRLPKTLKPYHYDIRLHPILEKNAQGLYIFFGQSEVFFTCVEATNLVIIHSNKLNFTTPTKAVLIDSAGKDLPVSQVEEVQLTQYLVLHADKPLEVGKNYSVFSRYVGELANDLAGFYRSEYVEDGETKIIATTQMQAPDARKAFPCFDEPAMKATFNITIVHKPDYVALSNMNAISHNNIILEGENWTETVFQKTVKMSTYLVAFIVSQFSPTGDPGSSTTTGVQIWGRKKAIEEEKQGDYALSITKPILDFFARYYQTPYPLPKSDQVAIPDFSSGAMENWGLVTYRETALLYDPKVSSIGNKERVATVVAHELAHQWFGNLVTIRWWNDLWLNEGFASYVEYLGADYAEPTWNIKDLIVLYDVHRVMAVDALASSHPLTSKEEEVNTPAQISEVFDSIAYSKGASVIRMLSEFVSEEVFVKGLATYLKHFEYDNTVYSDLWTHLQQAVDTTVPSLNLPKTVAEIMDTWVLQMGFPVVKIDTTTGVVTQKHFLLNSDSVVTRPSEFNYTWIVPISYTKNDSPGKYWLLQSLETNNDFKTSGTEWLLANINVTGYYRVNYDEGNWNKLIAQLGTNHLSIPVINRAQIIDDAFNLARAKYVPITTALDTTKFLSNDVEYMPWQAALSSLSYFVQMFDRTEVFGPMKEYMKRQVSPVFEHFKTTTGNFTIRPASLTDQYSEINTISTACGYGIPECRELASKLFKDWMTSGNNGREKSQDPLHFFWLTVEGGCGWDSFHIIGH</sequence>